<evidence type="ECO:0000256" key="2">
    <source>
        <dbReference type="ARBA" id="ARBA00022676"/>
    </source>
</evidence>
<proteinExistence type="predicted"/>
<dbReference type="EMBL" id="SHKW01000001">
    <property type="protein sequence ID" value="RZU43354.1"/>
    <property type="molecule type" value="Genomic_DNA"/>
</dbReference>
<evidence type="ECO:0000256" key="8">
    <source>
        <dbReference type="SAM" id="Phobius"/>
    </source>
</evidence>
<keyword evidence="1" id="KW-1003">Cell membrane</keyword>
<name>A0A4Q7Z0J5_9BACT</name>
<evidence type="ECO:0000256" key="7">
    <source>
        <dbReference type="ARBA" id="ARBA00023136"/>
    </source>
</evidence>
<evidence type="ECO:0000256" key="1">
    <source>
        <dbReference type="ARBA" id="ARBA00022475"/>
    </source>
</evidence>
<keyword evidence="7 8" id="KW-0472">Membrane</keyword>
<dbReference type="AlphaFoldDB" id="A0A4Q7Z0J5"/>
<dbReference type="GO" id="GO:0009103">
    <property type="term" value="P:lipopolysaccharide biosynthetic process"/>
    <property type="evidence" value="ECO:0007669"/>
    <property type="project" value="UniProtKB-KW"/>
</dbReference>
<evidence type="ECO:0000259" key="9">
    <source>
        <dbReference type="Pfam" id="PF00535"/>
    </source>
</evidence>
<dbReference type="PANTHER" id="PTHR48090:SF3">
    <property type="entry name" value="UNDECAPRENYL-PHOSPHATE 4-DEOXY-4-FORMAMIDO-L-ARABINOSE TRANSFERASE"/>
    <property type="match status" value="1"/>
</dbReference>
<evidence type="ECO:0000313" key="11">
    <source>
        <dbReference type="Proteomes" id="UP000292958"/>
    </source>
</evidence>
<dbReference type="GO" id="GO:0099621">
    <property type="term" value="F:undecaprenyl-phosphate 4-deoxy-4-formamido-L-arabinose transferase activity"/>
    <property type="evidence" value="ECO:0007669"/>
    <property type="project" value="TreeGrafter"/>
</dbReference>
<keyword evidence="4 8" id="KW-0812">Transmembrane</keyword>
<reference evidence="10 11" key="1">
    <citation type="submission" date="2019-02" db="EMBL/GenBank/DDBJ databases">
        <title>Genomic Encyclopedia of Archaeal and Bacterial Type Strains, Phase II (KMG-II): from individual species to whole genera.</title>
        <authorList>
            <person name="Goeker M."/>
        </authorList>
    </citation>
    <scope>NUCLEOTIDE SEQUENCE [LARGE SCALE GENOMIC DNA]</scope>
    <source>
        <strain evidence="10 11">DSM 18101</strain>
    </source>
</reference>
<keyword evidence="3 10" id="KW-0808">Transferase</keyword>
<dbReference type="GO" id="GO:0005886">
    <property type="term" value="C:plasma membrane"/>
    <property type="evidence" value="ECO:0007669"/>
    <property type="project" value="TreeGrafter"/>
</dbReference>
<protein>
    <submittedName>
        <fullName evidence="10">Glycosyl transferase family 2</fullName>
    </submittedName>
</protein>
<feature type="transmembrane region" description="Helical" evidence="8">
    <location>
        <begin position="233"/>
        <end position="258"/>
    </location>
</feature>
<dbReference type="PANTHER" id="PTHR48090">
    <property type="entry name" value="UNDECAPRENYL-PHOSPHATE 4-DEOXY-4-FORMAMIDO-L-ARABINOSE TRANSFERASE-RELATED"/>
    <property type="match status" value="1"/>
</dbReference>
<evidence type="ECO:0000256" key="4">
    <source>
        <dbReference type="ARBA" id="ARBA00022692"/>
    </source>
</evidence>
<dbReference type="Proteomes" id="UP000292958">
    <property type="component" value="Unassembled WGS sequence"/>
</dbReference>
<dbReference type="Pfam" id="PF00535">
    <property type="entry name" value="Glycos_transf_2"/>
    <property type="match status" value="1"/>
</dbReference>
<keyword evidence="2" id="KW-0328">Glycosyltransferase</keyword>
<evidence type="ECO:0000313" key="10">
    <source>
        <dbReference type="EMBL" id="RZU43354.1"/>
    </source>
</evidence>
<evidence type="ECO:0000256" key="6">
    <source>
        <dbReference type="ARBA" id="ARBA00022989"/>
    </source>
</evidence>
<dbReference type="SUPFAM" id="SSF53448">
    <property type="entry name" value="Nucleotide-diphospho-sugar transferases"/>
    <property type="match status" value="1"/>
</dbReference>
<keyword evidence="11" id="KW-1185">Reference proteome</keyword>
<dbReference type="RefSeq" id="WP_130421850.1">
    <property type="nucleotide sequence ID" value="NZ_SHKW01000001.1"/>
</dbReference>
<keyword evidence="5" id="KW-0448">Lipopolysaccharide biosynthesis</keyword>
<dbReference type="InterPro" id="IPR001173">
    <property type="entry name" value="Glyco_trans_2-like"/>
</dbReference>
<dbReference type="Gene3D" id="3.90.550.10">
    <property type="entry name" value="Spore Coat Polysaccharide Biosynthesis Protein SpsA, Chain A"/>
    <property type="match status" value="1"/>
</dbReference>
<keyword evidence="6 8" id="KW-1133">Transmembrane helix</keyword>
<accession>A0A4Q7Z0J5</accession>
<sequence length="340" mass="38383">MERLRLIVPVYNDWTSFNILLRELDEVAGTLPVRMLISAIDDGSTQYPEELSNVAQLRNLEAVEIIHLYSNVGHQRAIAIGLATVAEDDDFDAVLVMDADGEDSPQAIGRLLEMAGNRRDFCVVAQRRRRSENLTFRLSYVVYKCAFRLLTGRQIAFGNFSLFSRSYVRRLVRVSDLWNNLPAAVLRSRLPIQALPVDRARRYAGQSKMNLTSLVVHGFSSISVYAETIFVRLLFLTLVLASISGVSITIVLSLRLFFPRFATPGWATTVSFGMVILLVQVLSVTLSSILMLLNSRVQRLIVPLADYKCFVDYRQQILSPVKERFAVLEPTLQPLKERLA</sequence>
<dbReference type="InterPro" id="IPR050256">
    <property type="entry name" value="Glycosyltransferase_2"/>
</dbReference>
<feature type="transmembrane region" description="Helical" evidence="8">
    <location>
        <begin position="270"/>
        <end position="293"/>
    </location>
</feature>
<evidence type="ECO:0000256" key="5">
    <source>
        <dbReference type="ARBA" id="ARBA00022985"/>
    </source>
</evidence>
<feature type="domain" description="Glycosyltransferase 2-like" evidence="9">
    <location>
        <begin position="7"/>
        <end position="169"/>
    </location>
</feature>
<evidence type="ECO:0000256" key="3">
    <source>
        <dbReference type="ARBA" id="ARBA00022679"/>
    </source>
</evidence>
<gene>
    <name evidence="10" type="ORF">BDD14_5013</name>
</gene>
<dbReference type="InterPro" id="IPR029044">
    <property type="entry name" value="Nucleotide-diphossugar_trans"/>
</dbReference>
<comment type="caution">
    <text evidence="10">The sequence shown here is derived from an EMBL/GenBank/DDBJ whole genome shotgun (WGS) entry which is preliminary data.</text>
</comment>
<organism evidence="10 11">
    <name type="scientific">Edaphobacter modestus</name>
    <dbReference type="NCBI Taxonomy" id="388466"/>
    <lineage>
        <taxon>Bacteria</taxon>
        <taxon>Pseudomonadati</taxon>
        <taxon>Acidobacteriota</taxon>
        <taxon>Terriglobia</taxon>
        <taxon>Terriglobales</taxon>
        <taxon>Acidobacteriaceae</taxon>
        <taxon>Edaphobacter</taxon>
    </lineage>
</organism>
<dbReference type="OrthoDB" id="9807795at2"/>